<reference evidence="3" key="1">
    <citation type="journal article" date="2020" name="mSystems">
        <title>Genome- and Community-Level Interaction Insights into Carbon Utilization and Element Cycling Functions of Hydrothermarchaeota in Hydrothermal Sediment.</title>
        <authorList>
            <person name="Zhou Z."/>
            <person name="Liu Y."/>
            <person name="Xu W."/>
            <person name="Pan J."/>
            <person name="Luo Z.H."/>
            <person name="Li M."/>
        </authorList>
    </citation>
    <scope>NUCLEOTIDE SEQUENCE [LARGE SCALE GENOMIC DNA]</scope>
    <source>
        <strain evidence="3">SpSt-767</strain>
    </source>
</reference>
<comment type="caution">
    <text evidence="3">The sequence shown here is derived from an EMBL/GenBank/DDBJ whole genome shotgun (WGS) entry which is preliminary data.</text>
</comment>
<dbReference type="SUPFAM" id="SSF48452">
    <property type="entry name" value="TPR-like"/>
    <property type="match status" value="1"/>
</dbReference>
<gene>
    <name evidence="3" type="ORF">ENV52_06950</name>
</gene>
<keyword evidence="1" id="KW-0812">Transmembrane</keyword>
<dbReference type="InterPro" id="IPR011990">
    <property type="entry name" value="TPR-like_helical_dom_sf"/>
</dbReference>
<dbReference type="EMBL" id="DTGR01000111">
    <property type="protein sequence ID" value="HHS29422.1"/>
    <property type="molecule type" value="Genomic_DNA"/>
</dbReference>
<accession>A0A7V6A370</accession>
<proteinExistence type="predicted"/>
<dbReference type="Pfam" id="PF09976">
    <property type="entry name" value="TPR_21"/>
    <property type="match status" value="1"/>
</dbReference>
<dbReference type="InterPro" id="IPR018704">
    <property type="entry name" value="SecYEG/CpoB_TPR"/>
</dbReference>
<evidence type="ECO:0000256" key="1">
    <source>
        <dbReference type="SAM" id="Phobius"/>
    </source>
</evidence>
<protein>
    <submittedName>
        <fullName evidence="3">Tetratricopeptide repeat protein</fullName>
    </submittedName>
</protein>
<keyword evidence="1" id="KW-0472">Membrane</keyword>
<feature type="transmembrane region" description="Helical" evidence="1">
    <location>
        <begin position="34"/>
        <end position="55"/>
    </location>
</feature>
<keyword evidence="1" id="KW-1133">Transmembrane helix</keyword>
<dbReference type="Gene3D" id="1.25.40.10">
    <property type="entry name" value="Tetratricopeptide repeat domain"/>
    <property type="match status" value="1"/>
</dbReference>
<name>A0A7V6A370_9BACT</name>
<evidence type="ECO:0000259" key="2">
    <source>
        <dbReference type="Pfam" id="PF09976"/>
    </source>
</evidence>
<sequence>MPRKKPQFRGAREPEELIGAAQQALNYLAPYLRWLILGATALGAVLLIWAGYSYFQHRQEVQAQAALQKVRPELNRPDQAEAALKSLTAVVQQYPSTQAARMALAFKAHLLYQTRKYAEAAKIYEELRASGGKDPYAWGPFVTESLAYCYEAEGQYAKAAQTLKPLVDQSLGSYQTMLLTHLALLYDKAGEHKLAADSWQRLMTLTHDPALVSYWKERLAEDKAGTKDTGKN</sequence>
<evidence type="ECO:0000313" key="3">
    <source>
        <dbReference type="EMBL" id="HHS29422.1"/>
    </source>
</evidence>
<feature type="domain" description="Ancillary SecYEG translocon subunit/Cell division coordinator CpoB TPR" evidence="2">
    <location>
        <begin position="29"/>
        <end position="169"/>
    </location>
</feature>
<dbReference type="AlphaFoldDB" id="A0A7V6A370"/>
<organism evidence="3">
    <name type="scientific">Desulfobacca acetoxidans</name>
    <dbReference type="NCBI Taxonomy" id="60893"/>
    <lineage>
        <taxon>Bacteria</taxon>
        <taxon>Pseudomonadati</taxon>
        <taxon>Thermodesulfobacteriota</taxon>
        <taxon>Desulfobaccia</taxon>
        <taxon>Desulfobaccales</taxon>
        <taxon>Desulfobaccaceae</taxon>
        <taxon>Desulfobacca</taxon>
    </lineage>
</organism>